<dbReference type="InterPro" id="IPR016187">
    <property type="entry name" value="CTDL_fold"/>
</dbReference>
<dbReference type="Gene3D" id="3.90.215.10">
    <property type="entry name" value="Gamma Fibrinogen, chain A, domain 1"/>
    <property type="match status" value="1"/>
</dbReference>
<feature type="signal peptide" evidence="3">
    <location>
        <begin position="1"/>
        <end position="18"/>
    </location>
</feature>
<organism evidence="5 6">
    <name type="scientific">Petrolisthes cinctipes</name>
    <name type="common">Flat porcelain crab</name>
    <dbReference type="NCBI Taxonomy" id="88211"/>
    <lineage>
        <taxon>Eukaryota</taxon>
        <taxon>Metazoa</taxon>
        <taxon>Ecdysozoa</taxon>
        <taxon>Arthropoda</taxon>
        <taxon>Crustacea</taxon>
        <taxon>Multicrustacea</taxon>
        <taxon>Malacostraca</taxon>
        <taxon>Eumalacostraca</taxon>
        <taxon>Eucarida</taxon>
        <taxon>Decapoda</taxon>
        <taxon>Pleocyemata</taxon>
        <taxon>Anomura</taxon>
        <taxon>Galatheoidea</taxon>
        <taxon>Porcellanidae</taxon>
        <taxon>Petrolisthes</taxon>
    </lineage>
</organism>
<dbReference type="InterPro" id="IPR002181">
    <property type="entry name" value="Fibrinogen_a/b/g_C_dom"/>
</dbReference>
<reference evidence="5" key="1">
    <citation type="submission" date="2023-10" db="EMBL/GenBank/DDBJ databases">
        <title>Genome assemblies of two species of porcelain crab, Petrolisthes cinctipes and Petrolisthes manimaculis (Anomura: Porcellanidae).</title>
        <authorList>
            <person name="Angst P."/>
        </authorList>
    </citation>
    <scope>NUCLEOTIDE SEQUENCE</scope>
    <source>
        <strain evidence="5">PB745_01</strain>
        <tissue evidence="5">Gill</tissue>
    </source>
</reference>
<gene>
    <name evidence="5" type="ORF">Pcinc_012390</name>
</gene>
<dbReference type="SMART" id="SM00032">
    <property type="entry name" value="CCP"/>
    <property type="match status" value="6"/>
</dbReference>
<evidence type="ECO:0000313" key="5">
    <source>
        <dbReference type="EMBL" id="KAK3883355.1"/>
    </source>
</evidence>
<sequence length="1134" mass="126182">MEVEAALLTLLLLLGSQGGRWLLGAVPVLSQNCSESIDDSVHSTPLAGENEKKNVWRCRVPYRNYWNTGNTVHYSQCPEYGQLEEGLKCVPRPSPFTPCQDSTVPQLDIATKSNMIAYLVLTYTCKDGNKWVSTNSAKRITLCIDGQWTEVMDECSEACLSPRDCSEISDMGFKASGLYTIAPSITNDGTTIEVWCDLSPEPAASGWTRIAIRDEDVYDDDLDKNHQLEGFGQPDVDSGELPYFIGTINLRELSLERGGNGNRIFVLEVQATKKDGSGIISASSEVKMVTDGDTLKIHIQNNFNYYGNDGSVMQPHHGQTFSFNDERWWWNAYTNTEGIIMDGNDVKFSNQDHDTIQNIVARIRPLSFDQKVSCPVMFGHIYTWLPLLPPRQPDQVLPYRCRNAHKGFRTGPGTRLDERPTKGNITCVRRQDGTHAWEFPWPEYQFKGKFCELVCPDNYTYTNYLTHCIKFSEEVSGYGGISSASLRCQDDGAGLAFLWDTVNLPPNIKKDVYFYTAFVFGNDDYPMDFTPSCAASEECELSPENNCKAVKLSDDGTRRGSLQYRAQSCYRNDTYYACITPVHCPGDYKQYNKLCYKMAGSINDDDDDFSQTMAKCVEEGGGLAYPEDWDVLNRISRWVITHHDDTDGENIQIQLGLNDRFNDSTGNGVYSPDQTLLTSVVSGEGPYRLLHMPTTEIEPFQITREQNDPSTDVHYALCQLFAFSGCPEIPTPSANMTYININGAINYGSWIAYSCLPGHFVGGNRPEVNQTAVCNGMLGGWVVAQEYNTFLPCVPVEVCNDTILLSSVSPLIDVSLGPYHRYLNGTLNLTCPDGMAWSPNLTMQSFTCTQIGDDDYNYQSSPEPCNVCDDPLFIDLNTTTSNYTRNQMYVVGDTLELTCLPGHVVNLQSDNHTSINCTLSGWTKPLLCYEACTAPPSSAGTNMTRPNFTSNEIGTLLIYNCSEGTHHVQSFPVVAESVMVECLDNGTWDPIFTGMDCDILCFDEPPSPPTTFPPLAIPPHSDWDNVTRTVHTQINFTCPNDTVLPDLNTSVVVSCEESGNWSAVNTLLQCLRVCSTSPPRSQGGWREYNGKDVFGDIAFYHCSYGFPDGRTIVKSTCGESGNWTLTDIPVCQSK</sequence>
<feature type="chain" id="PRO_5042074832" description="Sushi domain-containing protein" evidence="3">
    <location>
        <begin position="19"/>
        <end position="1134"/>
    </location>
</feature>
<dbReference type="PROSITE" id="PS50923">
    <property type="entry name" value="SUSHI"/>
    <property type="match status" value="2"/>
</dbReference>
<feature type="domain" description="Sushi" evidence="4">
    <location>
        <begin position="1072"/>
        <end position="1133"/>
    </location>
</feature>
<dbReference type="SMART" id="SM00186">
    <property type="entry name" value="FBG"/>
    <property type="match status" value="1"/>
</dbReference>
<evidence type="ECO:0000256" key="2">
    <source>
        <dbReference type="PROSITE-ProRule" id="PRU00302"/>
    </source>
</evidence>
<dbReference type="SUPFAM" id="SSF56496">
    <property type="entry name" value="Fibrinogen C-terminal domain-like"/>
    <property type="match status" value="1"/>
</dbReference>
<dbReference type="SUPFAM" id="SSF57535">
    <property type="entry name" value="Complement control module/SCR domain"/>
    <property type="match status" value="2"/>
</dbReference>
<dbReference type="Proteomes" id="UP001286313">
    <property type="component" value="Unassembled WGS sequence"/>
</dbReference>
<proteinExistence type="predicted"/>
<keyword evidence="3" id="KW-0732">Signal</keyword>
<dbReference type="SUPFAM" id="SSF56436">
    <property type="entry name" value="C-type lectin-like"/>
    <property type="match status" value="1"/>
</dbReference>
<keyword evidence="1 2" id="KW-1015">Disulfide bond</keyword>
<dbReference type="InterPro" id="IPR000436">
    <property type="entry name" value="Sushi_SCR_CCP_dom"/>
</dbReference>
<protein>
    <recommendedName>
        <fullName evidence="4">Sushi domain-containing protein</fullName>
    </recommendedName>
</protein>
<dbReference type="Pfam" id="PF00147">
    <property type="entry name" value="Fibrinogen_C"/>
    <property type="match status" value="1"/>
</dbReference>
<feature type="domain" description="Sushi" evidence="4">
    <location>
        <begin position="930"/>
        <end position="999"/>
    </location>
</feature>
<dbReference type="InterPro" id="IPR036056">
    <property type="entry name" value="Fibrinogen-like_C"/>
</dbReference>
<dbReference type="Gene3D" id="2.10.70.10">
    <property type="entry name" value="Complement Module, domain 1"/>
    <property type="match status" value="1"/>
</dbReference>
<dbReference type="EMBL" id="JAWQEG010000998">
    <property type="protein sequence ID" value="KAK3883355.1"/>
    <property type="molecule type" value="Genomic_DNA"/>
</dbReference>
<dbReference type="InterPro" id="IPR035976">
    <property type="entry name" value="Sushi/SCR/CCP_sf"/>
</dbReference>
<dbReference type="Pfam" id="PF00084">
    <property type="entry name" value="Sushi"/>
    <property type="match status" value="1"/>
</dbReference>
<comment type="caution">
    <text evidence="2">Lacks conserved residue(s) required for the propagation of feature annotation.</text>
</comment>
<feature type="disulfide bond" evidence="2">
    <location>
        <begin position="1074"/>
        <end position="1117"/>
    </location>
</feature>
<dbReference type="InterPro" id="IPR014716">
    <property type="entry name" value="Fibrinogen_a/b/g_C_1"/>
</dbReference>
<accession>A0AAE1G178</accession>
<dbReference type="AlphaFoldDB" id="A0AAE1G178"/>
<evidence type="ECO:0000256" key="1">
    <source>
        <dbReference type="ARBA" id="ARBA00023157"/>
    </source>
</evidence>
<evidence type="ECO:0000256" key="3">
    <source>
        <dbReference type="SAM" id="SignalP"/>
    </source>
</evidence>
<evidence type="ECO:0000259" key="4">
    <source>
        <dbReference type="PROSITE" id="PS50923"/>
    </source>
</evidence>
<keyword evidence="2" id="KW-0768">Sushi</keyword>
<comment type="caution">
    <text evidence="5">The sequence shown here is derived from an EMBL/GenBank/DDBJ whole genome shotgun (WGS) entry which is preliminary data.</text>
</comment>
<keyword evidence="6" id="KW-1185">Reference proteome</keyword>
<evidence type="ECO:0000313" key="6">
    <source>
        <dbReference type="Proteomes" id="UP001286313"/>
    </source>
</evidence>
<name>A0AAE1G178_PETCI</name>